<reference evidence="1" key="1">
    <citation type="submission" date="2021-06" db="EMBL/GenBank/DDBJ databases">
        <authorList>
            <person name="Kallberg Y."/>
            <person name="Tangrot J."/>
            <person name="Rosling A."/>
        </authorList>
    </citation>
    <scope>NUCLEOTIDE SEQUENCE</scope>
    <source>
        <strain evidence="1">28 12/20/2015</strain>
    </source>
</reference>
<name>A0ACA9KLN6_9GLOM</name>
<accession>A0ACA9KLN6</accession>
<proteinExistence type="predicted"/>
<gene>
    <name evidence="1" type="ORF">SPELUC_LOCUS2118</name>
</gene>
<evidence type="ECO:0000313" key="2">
    <source>
        <dbReference type="Proteomes" id="UP000789366"/>
    </source>
</evidence>
<protein>
    <submittedName>
        <fullName evidence="1">16932_t:CDS:1</fullName>
    </submittedName>
</protein>
<evidence type="ECO:0000313" key="1">
    <source>
        <dbReference type="EMBL" id="CAG8480841.1"/>
    </source>
</evidence>
<dbReference type="EMBL" id="CAJVPW010001314">
    <property type="protein sequence ID" value="CAG8480841.1"/>
    <property type="molecule type" value="Genomic_DNA"/>
</dbReference>
<sequence length="77" mass="8801">MGLMRESGIKFYCPIIKAKIPFHNAPLDEVEDFVHASAKWNIGESSRNKPYSLNEPLLHKTNENSSDEDSTIRTPKR</sequence>
<comment type="caution">
    <text evidence="1">The sequence shown here is derived from an EMBL/GenBank/DDBJ whole genome shotgun (WGS) entry which is preliminary data.</text>
</comment>
<organism evidence="1 2">
    <name type="scientific">Cetraspora pellucida</name>
    <dbReference type="NCBI Taxonomy" id="1433469"/>
    <lineage>
        <taxon>Eukaryota</taxon>
        <taxon>Fungi</taxon>
        <taxon>Fungi incertae sedis</taxon>
        <taxon>Mucoromycota</taxon>
        <taxon>Glomeromycotina</taxon>
        <taxon>Glomeromycetes</taxon>
        <taxon>Diversisporales</taxon>
        <taxon>Gigasporaceae</taxon>
        <taxon>Cetraspora</taxon>
    </lineage>
</organism>
<dbReference type="Proteomes" id="UP000789366">
    <property type="component" value="Unassembled WGS sequence"/>
</dbReference>
<keyword evidence="2" id="KW-1185">Reference proteome</keyword>